<feature type="transmembrane region" description="Helical" evidence="1">
    <location>
        <begin position="361"/>
        <end position="382"/>
    </location>
</feature>
<accession>A0ABP9GR45</accession>
<feature type="transmembrane region" description="Helical" evidence="1">
    <location>
        <begin position="103"/>
        <end position="121"/>
    </location>
</feature>
<evidence type="ECO:0000313" key="2">
    <source>
        <dbReference type="EMBL" id="GAA4951216.1"/>
    </source>
</evidence>
<feature type="transmembrane region" description="Helical" evidence="1">
    <location>
        <begin position="394"/>
        <end position="412"/>
    </location>
</feature>
<evidence type="ECO:0008006" key="4">
    <source>
        <dbReference type="Google" id="ProtNLM"/>
    </source>
</evidence>
<feature type="transmembrane region" description="Helical" evidence="1">
    <location>
        <begin position="194"/>
        <end position="213"/>
    </location>
</feature>
<comment type="caution">
    <text evidence="2">The sequence shown here is derived from an EMBL/GenBank/DDBJ whole genome shotgun (WGS) entry which is preliminary data.</text>
</comment>
<keyword evidence="1" id="KW-1133">Transmembrane helix</keyword>
<dbReference type="Proteomes" id="UP001500466">
    <property type="component" value="Unassembled WGS sequence"/>
</dbReference>
<keyword evidence="3" id="KW-1185">Reference proteome</keyword>
<name>A0ABP9GR45_9ACTN</name>
<evidence type="ECO:0000256" key="1">
    <source>
        <dbReference type="SAM" id="Phobius"/>
    </source>
</evidence>
<keyword evidence="1" id="KW-0812">Transmembrane</keyword>
<dbReference type="Pfam" id="PF26314">
    <property type="entry name" value="MptA_B_family"/>
    <property type="match status" value="1"/>
</dbReference>
<proteinExistence type="predicted"/>
<feature type="transmembrane region" description="Helical" evidence="1">
    <location>
        <begin position="69"/>
        <end position="91"/>
    </location>
</feature>
<feature type="transmembrane region" description="Helical" evidence="1">
    <location>
        <begin position="474"/>
        <end position="491"/>
    </location>
</feature>
<protein>
    <recommendedName>
        <fullName evidence="4">DUF2029 domain-containing protein</fullName>
    </recommendedName>
</protein>
<feature type="transmembrane region" description="Helical" evidence="1">
    <location>
        <begin position="234"/>
        <end position="259"/>
    </location>
</feature>
<feature type="transmembrane region" description="Helical" evidence="1">
    <location>
        <begin position="299"/>
        <end position="319"/>
    </location>
</feature>
<dbReference type="EMBL" id="BAABHS010000003">
    <property type="protein sequence ID" value="GAA4951216.1"/>
    <property type="molecule type" value="Genomic_DNA"/>
</dbReference>
<evidence type="ECO:0000313" key="3">
    <source>
        <dbReference type="Proteomes" id="UP001500466"/>
    </source>
</evidence>
<organism evidence="2 3">
    <name type="scientific">Yinghuangia aomiensis</name>
    <dbReference type="NCBI Taxonomy" id="676205"/>
    <lineage>
        <taxon>Bacteria</taxon>
        <taxon>Bacillati</taxon>
        <taxon>Actinomycetota</taxon>
        <taxon>Actinomycetes</taxon>
        <taxon>Kitasatosporales</taxon>
        <taxon>Streptomycetaceae</taxon>
        <taxon>Yinghuangia</taxon>
    </lineage>
</organism>
<dbReference type="RefSeq" id="WP_345674030.1">
    <property type="nucleotide sequence ID" value="NZ_BAABHS010000003.1"/>
</dbReference>
<sequence>MTGVAARLRALGADGLPGAGKAALAFLAAGIGLLLAAGLLGTSAAAPPLPGGPGWLPPYDLGTGPSAGLVTGLLLGSALAGAVGLGLAMLALRGGWAPDPRRLTIAGAVAAAAAVLVPPMGSADHLVYAAYGRLTATGGNPYLDTAADLARSGDPVGRAVEAPWQDTPSVYGPVATAEQWLAAKIGGTSAHTTVLVLTLIGAAAFVLTGLLLQRAVRTREARARVALLWSLNPLLLFVGVNAGHIDAFAVALAVGALVAVRRSPVLAGVLVGLACATKITLGLFVLALAWGLRHRRRDLAAMLGTGLAVGVLAYLPVYAAGGGDAFAQMRENSKLVSLAMPLRLAVHPLESALGADTARNLIGLVGYVTLALVAWLLAPVVMRAAARGPLRDGVSADAAGAAALLALAWLLTAPYSLPWYDVAAWAPFVLVAASGADGLLLGRTTVLVCAYVPGRVVPLPHAVDSLAHTLRASVGPYAGIALLLGALWLGLRARRAPVAA</sequence>
<feature type="transmembrane region" description="Helical" evidence="1">
    <location>
        <begin position="265"/>
        <end position="292"/>
    </location>
</feature>
<keyword evidence="1" id="KW-0472">Membrane</keyword>
<gene>
    <name evidence="2" type="ORF">GCM10023205_10050</name>
</gene>
<reference evidence="3" key="1">
    <citation type="journal article" date="2019" name="Int. J. Syst. Evol. Microbiol.">
        <title>The Global Catalogue of Microorganisms (GCM) 10K type strain sequencing project: providing services to taxonomists for standard genome sequencing and annotation.</title>
        <authorList>
            <consortium name="The Broad Institute Genomics Platform"/>
            <consortium name="The Broad Institute Genome Sequencing Center for Infectious Disease"/>
            <person name="Wu L."/>
            <person name="Ma J."/>
        </authorList>
    </citation>
    <scope>NUCLEOTIDE SEQUENCE [LARGE SCALE GENOMIC DNA]</scope>
    <source>
        <strain evidence="3">JCM 17986</strain>
    </source>
</reference>